<protein>
    <submittedName>
        <fullName evidence="2">Uncharacterized protein</fullName>
    </submittedName>
</protein>
<dbReference type="AlphaFoldDB" id="A0A1W0XCQ5"/>
<keyword evidence="3" id="KW-1185">Reference proteome</keyword>
<comment type="caution">
    <text evidence="2">The sequence shown here is derived from an EMBL/GenBank/DDBJ whole genome shotgun (WGS) entry which is preliminary data.</text>
</comment>
<accession>A0A1W0XCQ5</accession>
<evidence type="ECO:0000256" key="1">
    <source>
        <dbReference type="SAM" id="MobiDB-lite"/>
    </source>
</evidence>
<proteinExistence type="predicted"/>
<feature type="compositionally biased region" description="Polar residues" evidence="1">
    <location>
        <begin position="30"/>
        <end position="54"/>
    </location>
</feature>
<dbReference type="EMBL" id="MTYJ01000003">
    <property type="protein sequence ID" value="OQV25276.1"/>
    <property type="molecule type" value="Genomic_DNA"/>
</dbReference>
<name>A0A1W0XCQ5_HYPEX</name>
<organism evidence="2 3">
    <name type="scientific">Hypsibius exemplaris</name>
    <name type="common">Freshwater tardigrade</name>
    <dbReference type="NCBI Taxonomy" id="2072580"/>
    <lineage>
        <taxon>Eukaryota</taxon>
        <taxon>Metazoa</taxon>
        <taxon>Ecdysozoa</taxon>
        <taxon>Tardigrada</taxon>
        <taxon>Eutardigrada</taxon>
        <taxon>Parachela</taxon>
        <taxon>Hypsibioidea</taxon>
        <taxon>Hypsibiidae</taxon>
        <taxon>Hypsibius</taxon>
    </lineage>
</organism>
<reference evidence="3" key="1">
    <citation type="submission" date="2017-01" db="EMBL/GenBank/DDBJ databases">
        <title>Comparative genomics of anhydrobiosis in the tardigrade Hypsibius dujardini.</title>
        <authorList>
            <person name="Yoshida Y."/>
            <person name="Koutsovoulos G."/>
            <person name="Laetsch D."/>
            <person name="Stevens L."/>
            <person name="Kumar S."/>
            <person name="Horikawa D."/>
            <person name="Ishino K."/>
            <person name="Komine S."/>
            <person name="Tomita M."/>
            <person name="Blaxter M."/>
            <person name="Arakawa K."/>
        </authorList>
    </citation>
    <scope>NUCLEOTIDE SEQUENCE [LARGE SCALE GENOMIC DNA]</scope>
    <source>
        <strain evidence="3">Z151</strain>
    </source>
</reference>
<gene>
    <name evidence="2" type="ORF">BV898_00960</name>
</gene>
<feature type="region of interest" description="Disordered" evidence="1">
    <location>
        <begin position="1"/>
        <end position="54"/>
    </location>
</feature>
<dbReference type="Proteomes" id="UP000192578">
    <property type="component" value="Unassembled WGS sequence"/>
</dbReference>
<dbReference type="OrthoDB" id="10636123at2759"/>
<sequence>MAAPQAMAPAGTDPNSGVPGNDGTFALPQSDGTGFQSGQLIPNQGSTGSADSNDQLQTIRNNMIGGVEAIRDSIVGLIAFLIGGAKQMVATQVQGVVDTVHRVENKTAVIRDNLASAGGALVHTWGDSIRQTGNITSQLVRNVGQK</sequence>
<evidence type="ECO:0000313" key="3">
    <source>
        <dbReference type="Proteomes" id="UP000192578"/>
    </source>
</evidence>
<evidence type="ECO:0000313" key="2">
    <source>
        <dbReference type="EMBL" id="OQV25276.1"/>
    </source>
</evidence>